<dbReference type="Pfam" id="PF02458">
    <property type="entry name" value="Transferase"/>
    <property type="match status" value="1"/>
</dbReference>
<evidence type="ECO:0008006" key="4">
    <source>
        <dbReference type="Google" id="ProtNLM"/>
    </source>
</evidence>
<dbReference type="AlphaFoldDB" id="A0A507R4A4"/>
<feature type="region of interest" description="Disordered" evidence="1">
    <location>
        <begin position="1"/>
        <end position="25"/>
    </location>
</feature>
<protein>
    <recommendedName>
        <fullName evidence="4">Transferase</fullName>
    </recommendedName>
</protein>
<accession>A0A507R4A4</accession>
<sequence>MVAGQSTRETTRLFSSQPLGTETSVSPSILDANCRQFFSNRSDLGLRFCPRRNIDRGLCETPSDLLRGNRFNRPIIRYGTDTDPGVEWAVVYHDFPVESLAPCPEERASGSAFWIGDDFPQNALISQTPLAWHNLRYYKGLPGMLVQINFFSTGGYAIGVKIAHSLADAQALMVFIPEWMMGGSTLRCIWRKRR</sequence>
<evidence type="ECO:0000313" key="3">
    <source>
        <dbReference type="Proteomes" id="UP000319663"/>
    </source>
</evidence>
<dbReference type="InterPro" id="IPR023213">
    <property type="entry name" value="CAT-like_dom_sf"/>
</dbReference>
<proteinExistence type="predicted"/>
<organism evidence="2 3">
    <name type="scientific">Monascus purpureus</name>
    <name type="common">Red mold</name>
    <name type="synonym">Monascus anka</name>
    <dbReference type="NCBI Taxonomy" id="5098"/>
    <lineage>
        <taxon>Eukaryota</taxon>
        <taxon>Fungi</taxon>
        <taxon>Dikarya</taxon>
        <taxon>Ascomycota</taxon>
        <taxon>Pezizomycotina</taxon>
        <taxon>Eurotiomycetes</taxon>
        <taxon>Eurotiomycetidae</taxon>
        <taxon>Eurotiales</taxon>
        <taxon>Aspergillaceae</taxon>
        <taxon>Monascus</taxon>
    </lineage>
</organism>
<dbReference type="Proteomes" id="UP000319663">
    <property type="component" value="Unassembled WGS sequence"/>
</dbReference>
<dbReference type="STRING" id="5098.A0A507R4A4"/>
<dbReference type="Gene3D" id="3.30.559.10">
    <property type="entry name" value="Chloramphenicol acetyltransferase-like domain"/>
    <property type="match status" value="1"/>
</dbReference>
<dbReference type="EMBL" id="VIFY01000013">
    <property type="protein sequence ID" value="TQB76018.1"/>
    <property type="molecule type" value="Genomic_DNA"/>
</dbReference>
<name>A0A507R4A4_MONPU</name>
<keyword evidence="3" id="KW-1185">Reference proteome</keyword>
<gene>
    <name evidence="2" type="ORF">MPDQ_001220</name>
</gene>
<evidence type="ECO:0000313" key="2">
    <source>
        <dbReference type="EMBL" id="TQB76018.1"/>
    </source>
</evidence>
<reference evidence="2 3" key="1">
    <citation type="submission" date="2019-06" db="EMBL/GenBank/DDBJ databases">
        <title>Wine fermentation using esterase from Monascus purpureus.</title>
        <authorList>
            <person name="Geng C."/>
            <person name="Zhang Y."/>
        </authorList>
    </citation>
    <scope>NUCLEOTIDE SEQUENCE [LARGE SCALE GENOMIC DNA]</scope>
    <source>
        <strain evidence="2">HQ1</strain>
    </source>
</reference>
<evidence type="ECO:0000256" key="1">
    <source>
        <dbReference type="SAM" id="MobiDB-lite"/>
    </source>
</evidence>
<comment type="caution">
    <text evidence="2">The sequence shown here is derived from an EMBL/GenBank/DDBJ whole genome shotgun (WGS) entry which is preliminary data.</text>
</comment>